<dbReference type="PANTHER" id="PTHR43520">
    <property type="entry name" value="ATP7, ISOFORM B"/>
    <property type="match status" value="1"/>
</dbReference>
<keyword evidence="3 8" id="KW-0812">Transmembrane</keyword>
<evidence type="ECO:0000256" key="6">
    <source>
        <dbReference type="ARBA" id="ARBA00022989"/>
    </source>
</evidence>
<comment type="subcellular location">
    <subcellularLocation>
        <location evidence="1">Endomembrane system</location>
        <topology evidence="1">Multi-pass membrane protein</topology>
    </subcellularLocation>
</comment>
<evidence type="ECO:0000256" key="8">
    <source>
        <dbReference type="SAM" id="Phobius"/>
    </source>
</evidence>
<organism evidence="10">
    <name type="scientific">mine drainage metagenome</name>
    <dbReference type="NCBI Taxonomy" id="410659"/>
    <lineage>
        <taxon>unclassified sequences</taxon>
        <taxon>metagenomes</taxon>
        <taxon>ecological metagenomes</taxon>
    </lineage>
</organism>
<dbReference type="PROSITE" id="PS00154">
    <property type="entry name" value="ATPASE_E1_E2"/>
    <property type="match status" value="1"/>
</dbReference>
<dbReference type="Pfam" id="PF00702">
    <property type="entry name" value="Hydrolase"/>
    <property type="match status" value="1"/>
</dbReference>
<dbReference type="InterPro" id="IPR008250">
    <property type="entry name" value="ATPase_P-typ_transduc_dom_A_sf"/>
</dbReference>
<feature type="non-terminal residue" evidence="10">
    <location>
        <position position="1"/>
    </location>
</feature>
<evidence type="ECO:0000256" key="5">
    <source>
        <dbReference type="ARBA" id="ARBA00022967"/>
    </source>
</evidence>
<dbReference type="InterPro" id="IPR018303">
    <property type="entry name" value="ATPase_P-typ_P_site"/>
</dbReference>
<evidence type="ECO:0000256" key="3">
    <source>
        <dbReference type="ARBA" id="ARBA00022692"/>
    </source>
</evidence>
<dbReference type="EMBL" id="AUZX01001066">
    <property type="protein sequence ID" value="EQD79949.1"/>
    <property type="molecule type" value="Genomic_DNA"/>
</dbReference>
<dbReference type="GO" id="GO:0005524">
    <property type="term" value="F:ATP binding"/>
    <property type="evidence" value="ECO:0007669"/>
    <property type="project" value="InterPro"/>
</dbReference>
<dbReference type="InterPro" id="IPR001757">
    <property type="entry name" value="P_typ_ATPase"/>
</dbReference>
<dbReference type="SUPFAM" id="SSF81665">
    <property type="entry name" value="Calcium ATPase, transmembrane domain M"/>
    <property type="match status" value="1"/>
</dbReference>
<evidence type="ECO:0000259" key="9">
    <source>
        <dbReference type="Pfam" id="PF00122"/>
    </source>
</evidence>
<keyword evidence="6 8" id="KW-1133">Transmembrane helix</keyword>
<dbReference type="GO" id="GO:0043682">
    <property type="term" value="F:P-type divalent copper transporter activity"/>
    <property type="evidence" value="ECO:0007669"/>
    <property type="project" value="TreeGrafter"/>
</dbReference>
<evidence type="ECO:0000313" key="10">
    <source>
        <dbReference type="EMBL" id="EQD79949.1"/>
    </source>
</evidence>
<comment type="caution">
    <text evidence="10">The sequence shown here is derived from an EMBL/GenBank/DDBJ whole genome shotgun (WGS) entry which is preliminary data.</text>
</comment>
<keyword evidence="5" id="KW-1278">Translocase</keyword>
<dbReference type="InterPro" id="IPR023298">
    <property type="entry name" value="ATPase_P-typ_TM_dom_sf"/>
</dbReference>
<dbReference type="AlphaFoldDB" id="T1DEZ7"/>
<dbReference type="GO" id="GO:0012505">
    <property type="term" value="C:endomembrane system"/>
    <property type="evidence" value="ECO:0007669"/>
    <property type="project" value="UniProtKB-SubCell"/>
</dbReference>
<dbReference type="InterPro" id="IPR059000">
    <property type="entry name" value="ATPase_P-type_domA"/>
</dbReference>
<sequence length="229" mass="23330">AVSKSLGDRVVGGTVNSEGRLVVEATSVGADTVLAQIIRLVEQAQTSKLPIQKLADSVVKVFTPIVIGIALITFGVWLAFGPAPAITTAVVSAVAVLVVACPCAMGLATPAAIMVGTGRSAELGVLFRNGEALEVLSKVDTVLFDKTGTLTEGKPCVTDTISEAPGRMLALAASVESGSEHPLGQAVLEAAKDRGQRLLAIDRFEAVAGFGARALIDGAEVRGGLLTLS</sequence>
<reference evidence="10" key="2">
    <citation type="journal article" date="2014" name="ISME J.">
        <title>Microbial stratification in low pH oxic and suboxic macroscopic growths along an acid mine drainage.</title>
        <authorList>
            <person name="Mendez-Garcia C."/>
            <person name="Mesa V."/>
            <person name="Sprenger R.R."/>
            <person name="Richter M."/>
            <person name="Diez M.S."/>
            <person name="Solano J."/>
            <person name="Bargiela R."/>
            <person name="Golyshina O.V."/>
            <person name="Manteca A."/>
            <person name="Ramos J.L."/>
            <person name="Gallego J.R."/>
            <person name="Llorente I."/>
            <person name="Martins Dos Santos V.A."/>
            <person name="Jensen O.N."/>
            <person name="Pelaez A.I."/>
            <person name="Sanchez J."/>
            <person name="Ferrer M."/>
        </authorList>
    </citation>
    <scope>NUCLEOTIDE SEQUENCE</scope>
</reference>
<dbReference type="InterPro" id="IPR023299">
    <property type="entry name" value="ATPase_P-typ_cyto_dom_N"/>
</dbReference>
<dbReference type="SUPFAM" id="SSF81660">
    <property type="entry name" value="Metal cation-transporting ATPase, ATP-binding domain N"/>
    <property type="match status" value="1"/>
</dbReference>
<protein>
    <submittedName>
        <fullName evidence="10">Heavy metal translocating P-type ATPase</fullName>
    </submittedName>
</protein>
<dbReference type="PANTHER" id="PTHR43520:SF8">
    <property type="entry name" value="P-TYPE CU(+) TRANSPORTER"/>
    <property type="match status" value="1"/>
</dbReference>
<dbReference type="Pfam" id="PF00122">
    <property type="entry name" value="E1-E2_ATPase"/>
    <property type="match status" value="1"/>
</dbReference>
<evidence type="ECO:0000256" key="2">
    <source>
        <dbReference type="ARBA" id="ARBA00006024"/>
    </source>
</evidence>
<dbReference type="GO" id="GO:0016887">
    <property type="term" value="F:ATP hydrolysis activity"/>
    <property type="evidence" value="ECO:0007669"/>
    <property type="project" value="InterPro"/>
</dbReference>
<reference evidence="10" key="1">
    <citation type="submission" date="2013-08" db="EMBL/GenBank/DDBJ databases">
        <authorList>
            <person name="Mendez C."/>
            <person name="Richter M."/>
            <person name="Ferrer M."/>
            <person name="Sanchez J."/>
        </authorList>
    </citation>
    <scope>NUCLEOTIDE SEQUENCE</scope>
</reference>
<feature type="domain" description="P-type ATPase A" evidence="9">
    <location>
        <begin position="2"/>
        <end position="42"/>
    </location>
</feature>
<feature type="transmembrane region" description="Helical" evidence="8">
    <location>
        <begin position="58"/>
        <end position="80"/>
    </location>
</feature>
<dbReference type="Gene3D" id="3.40.1110.10">
    <property type="entry name" value="Calcium-transporting ATPase, cytoplasmic domain N"/>
    <property type="match status" value="1"/>
</dbReference>
<accession>T1DEZ7</accession>
<name>T1DEZ7_9ZZZZ</name>
<dbReference type="GO" id="GO:0055070">
    <property type="term" value="P:copper ion homeostasis"/>
    <property type="evidence" value="ECO:0007669"/>
    <property type="project" value="TreeGrafter"/>
</dbReference>
<dbReference type="NCBIfam" id="TIGR01494">
    <property type="entry name" value="ATPase_P-type"/>
    <property type="match status" value="1"/>
</dbReference>
<evidence type="ECO:0000256" key="4">
    <source>
        <dbReference type="ARBA" id="ARBA00022723"/>
    </source>
</evidence>
<dbReference type="GO" id="GO:0016020">
    <property type="term" value="C:membrane"/>
    <property type="evidence" value="ECO:0007669"/>
    <property type="project" value="InterPro"/>
</dbReference>
<dbReference type="Gene3D" id="1.20.1110.10">
    <property type="entry name" value="Calcium-transporting ATPase, transmembrane domain"/>
    <property type="match status" value="1"/>
</dbReference>
<keyword evidence="7 8" id="KW-0472">Membrane</keyword>
<dbReference type="GO" id="GO:0005507">
    <property type="term" value="F:copper ion binding"/>
    <property type="evidence" value="ECO:0007669"/>
    <property type="project" value="TreeGrafter"/>
</dbReference>
<keyword evidence="4" id="KW-0479">Metal-binding</keyword>
<evidence type="ECO:0000256" key="7">
    <source>
        <dbReference type="ARBA" id="ARBA00023136"/>
    </source>
</evidence>
<feature type="transmembrane region" description="Helical" evidence="8">
    <location>
        <begin position="86"/>
        <end position="109"/>
    </location>
</feature>
<comment type="similarity">
    <text evidence="2">Belongs to the cation transport ATPase (P-type) (TC 3.A.3) family. Type IB subfamily.</text>
</comment>
<proteinExistence type="inferred from homology"/>
<gene>
    <name evidence="10" type="ORF">B1A_01401</name>
</gene>
<evidence type="ECO:0000256" key="1">
    <source>
        <dbReference type="ARBA" id="ARBA00004127"/>
    </source>
</evidence>
<dbReference type="SUPFAM" id="SSF81653">
    <property type="entry name" value="Calcium ATPase, transduction domain A"/>
    <property type="match status" value="1"/>
</dbReference>